<dbReference type="Proteomes" id="UP000214646">
    <property type="component" value="Unassembled WGS sequence"/>
</dbReference>
<proteinExistence type="predicted"/>
<gene>
    <name evidence="2" type="ORF">FRUB_05731</name>
</gene>
<sequence length="76" mass="8083">MGEADKKLTELAETVINVKAEDDGDDDDDEDEEDTEKDEEAAPPKSVAKNGEATKNGAIKPKPTGKKTRVANTPGL</sequence>
<evidence type="ECO:0000313" key="3">
    <source>
        <dbReference type="Proteomes" id="UP000214646"/>
    </source>
</evidence>
<comment type="caution">
    <text evidence="2">The sequence shown here is derived from an EMBL/GenBank/DDBJ whole genome shotgun (WGS) entry which is preliminary data.</text>
</comment>
<feature type="compositionally biased region" description="Acidic residues" evidence="1">
    <location>
        <begin position="22"/>
        <end position="41"/>
    </location>
</feature>
<evidence type="ECO:0000313" key="2">
    <source>
        <dbReference type="EMBL" id="OWK39841.1"/>
    </source>
</evidence>
<name>A0A225DE72_9BACT</name>
<organism evidence="2 3">
    <name type="scientific">Fimbriiglobus ruber</name>
    <dbReference type="NCBI Taxonomy" id="1908690"/>
    <lineage>
        <taxon>Bacteria</taxon>
        <taxon>Pseudomonadati</taxon>
        <taxon>Planctomycetota</taxon>
        <taxon>Planctomycetia</taxon>
        <taxon>Gemmatales</taxon>
        <taxon>Gemmataceae</taxon>
        <taxon>Fimbriiglobus</taxon>
    </lineage>
</organism>
<evidence type="ECO:0000256" key="1">
    <source>
        <dbReference type="SAM" id="MobiDB-lite"/>
    </source>
</evidence>
<accession>A0A225DE72</accession>
<keyword evidence="3" id="KW-1185">Reference proteome</keyword>
<feature type="region of interest" description="Disordered" evidence="1">
    <location>
        <begin position="15"/>
        <end position="76"/>
    </location>
</feature>
<protein>
    <submittedName>
        <fullName evidence="2">Protein yciF</fullName>
    </submittedName>
</protein>
<reference evidence="3" key="1">
    <citation type="submission" date="2017-06" db="EMBL/GenBank/DDBJ databases">
        <title>Genome analysis of Fimbriiglobus ruber SP5, the first member of the order Planctomycetales with confirmed chitinolytic capability.</title>
        <authorList>
            <person name="Ravin N.V."/>
            <person name="Rakitin A.L."/>
            <person name="Ivanova A.A."/>
            <person name="Beletsky A.V."/>
            <person name="Kulichevskaya I.S."/>
            <person name="Mardanov A.V."/>
            <person name="Dedysh S.N."/>
        </authorList>
    </citation>
    <scope>NUCLEOTIDE SEQUENCE [LARGE SCALE GENOMIC DNA]</scope>
    <source>
        <strain evidence="3">SP5</strain>
    </source>
</reference>
<dbReference type="AlphaFoldDB" id="A0A225DE72"/>
<dbReference type="EMBL" id="NIDE01000009">
    <property type="protein sequence ID" value="OWK39841.1"/>
    <property type="molecule type" value="Genomic_DNA"/>
</dbReference>